<dbReference type="Proteomes" id="UP000234323">
    <property type="component" value="Unassembled WGS sequence"/>
</dbReference>
<name>A0A2I1GW95_9GLOM</name>
<dbReference type="AlphaFoldDB" id="A0A2I1GW95"/>
<reference evidence="2 3" key="1">
    <citation type="submission" date="2015-10" db="EMBL/GenBank/DDBJ databases">
        <title>Genome analyses suggest a sexual origin of heterokaryosis in a supposedly ancient asexual fungus.</title>
        <authorList>
            <person name="Ropars J."/>
            <person name="Sedzielewska K."/>
            <person name="Noel J."/>
            <person name="Charron P."/>
            <person name="Farinelli L."/>
            <person name="Marton T."/>
            <person name="Kruger M."/>
            <person name="Pelin A."/>
            <person name="Brachmann A."/>
            <person name="Corradi N."/>
        </authorList>
    </citation>
    <scope>NUCLEOTIDE SEQUENCE [LARGE SCALE GENOMIC DNA]</scope>
    <source>
        <strain evidence="2 3">A4</strain>
    </source>
</reference>
<feature type="region of interest" description="Disordered" evidence="1">
    <location>
        <begin position="1"/>
        <end position="50"/>
    </location>
</feature>
<proteinExistence type="predicted"/>
<accession>A0A2I1GW95</accession>
<keyword evidence="3" id="KW-1185">Reference proteome</keyword>
<evidence type="ECO:0000313" key="2">
    <source>
        <dbReference type="EMBL" id="PKY50912.1"/>
    </source>
</evidence>
<gene>
    <name evidence="2" type="ORF">RhiirA4_467661</name>
</gene>
<evidence type="ECO:0000256" key="1">
    <source>
        <dbReference type="SAM" id="MobiDB-lite"/>
    </source>
</evidence>
<dbReference type="EMBL" id="LLXI01000940">
    <property type="protein sequence ID" value="PKY50912.1"/>
    <property type="molecule type" value="Genomic_DNA"/>
</dbReference>
<sequence length="50" mass="6177">MSIDRFEKQSEEHGYRLQKQENNIKNTIESRLKEEHQQLKSEYDDLKPRE</sequence>
<feature type="compositionally biased region" description="Basic and acidic residues" evidence="1">
    <location>
        <begin position="1"/>
        <end position="19"/>
    </location>
</feature>
<organism evidence="2 3">
    <name type="scientific">Rhizophagus irregularis</name>
    <dbReference type="NCBI Taxonomy" id="588596"/>
    <lineage>
        <taxon>Eukaryota</taxon>
        <taxon>Fungi</taxon>
        <taxon>Fungi incertae sedis</taxon>
        <taxon>Mucoromycota</taxon>
        <taxon>Glomeromycotina</taxon>
        <taxon>Glomeromycetes</taxon>
        <taxon>Glomerales</taxon>
        <taxon>Glomeraceae</taxon>
        <taxon>Rhizophagus</taxon>
    </lineage>
</organism>
<feature type="compositionally biased region" description="Basic and acidic residues" evidence="1">
    <location>
        <begin position="28"/>
        <end position="50"/>
    </location>
</feature>
<evidence type="ECO:0000313" key="3">
    <source>
        <dbReference type="Proteomes" id="UP000234323"/>
    </source>
</evidence>
<protein>
    <submittedName>
        <fullName evidence="2">Uncharacterized protein</fullName>
    </submittedName>
</protein>
<comment type="caution">
    <text evidence="2">The sequence shown here is derived from an EMBL/GenBank/DDBJ whole genome shotgun (WGS) entry which is preliminary data.</text>
</comment>